<organism evidence="1 2">
    <name type="scientific">Trichinella papuae</name>
    <dbReference type="NCBI Taxonomy" id="268474"/>
    <lineage>
        <taxon>Eukaryota</taxon>
        <taxon>Metazoa</taxon>
        <taxon>Ecdysozoa</taxon>
        <taxon>Nematoda</taxon>
        <taxon>Enoplea</taxon>
        <taxon>Dorylaimia</taxon>
        <taxon>Trichinellida</taxon>
        <taxon>Trichinellidae</taxon>
        <taxon>Trichinella</taxon>
    </lineage>
</organism>
<gene>
    <name evidence="1" type="ORF">T10_8322</name>
</gene>
<reference evidence="1 2" key="1">
    <citation type="submission" date="2015-01" db="EMBL/GenBank/DDBJ databases">
        <title>Evolution of Trichinella species and genotypes.</title>
        <authorList>
            <person name="Korhonen P.K."/>
            <person name="Edoardo P."/>
            <person name="Giuseppe L.R."/>
            <person name="Gasser R.B."/>
        </authorList>
    </citation>
    <scope>NUCLEOTIDE SEQUENCE [LARGE SCALE GENOMIC DNA]</scope>
    <source>
        <strain evidence="1">ISS1980</strain>
    </source>
</reference>
<comment type="caution">
    <text evidence="1">The sequence shown here is derived from an EMBL/GenBank/DDBJ whole genome shotgun (WGS) entry which is preliminary data.</text>
</comment>
<sequence length="80" mass="9211">MQQSSGNAMATAIALQLAQRIAIIVCQQITGSKYFKEYAFRTLHQHFLFHHLIFLKFEIRFSDFQVSIYGTLSGNQTIIQ</sequence>
<evidence type="ECO:0000313" key="1">
    <source>
        <dbReference type="EMBL" id="KRZ79548.1"/>
    </source>
</evidence>
<name>A0A0V1N6R6_9BILA</name>
<proteinExistence type="predicted"/>
<accession>A0A0V1N6R6</accession>
<evidence type="ECO:0000313" key="2">
    <source>
        <dbReference type="Proteomes" id="UP000054843"/>
    </source>
</evidence>
<dbReference type="AlphaFoldDB" id="A0A0V1N6R6"/>
<dbReference type="EMBL" id="JYDO01000006">
    <property type="protein sequence ID" value="KRZ79548.1"/>
    <property type="molecule type" value="Genomic_DNA"/>
</dbReference>
<protein>
    <submittedName>
        <fullName evidence="1">Uncharacterized protein</fullName>
    </submittedName>
</protein>
<dbReference type="Proteomes" id="UP000054843">
    <property type="component" value="Unassembled WGS sequence"/>
</dbReference>
<keyword evidence="2" id="KW-1185">Reference proteome</keyword>